<feature type="region of interest" description="Disordered" evidence="1">
    <location>
        <begin position="132"/>
        <end position="166"/>
    </location>
</feature>
<gene>
    <name evidence="2" type="ORF">MICPUN_59093</name>
</gene>
<evidence type="ECO:0000256" key="1">
    <source>
        <dbReference type="SAM" id="MobiDB-lite"/>
    </source>
</evidence>
<dbReference type="InParanoid" id="C1E7P8"/>
<dbReference type="GeneID" id="8244399"/>
<feature type="region of interest" description="Disordered" evidence="1">
    <location>
        <begin position="221"/>
        <end position="256"/>
    </location>
</feature>
<feature type="compositionally biased region" description="Low complexity" evidence="1">
    <location>
        <begin position="1544"/>
        <end position="1554"/>
    </location>
</feature>
<sequence>MGAVRRALGSLLAVSARRASGSVSWDAAPRIGTRLASLRTVDARWYRHLGAITAPSVPGGGGPSGYAPPAAWTSRRATRMHATSWASASDHWRGLSTVAGDDAPDDSDADDADDDDDEAAEAAFAAVDDDDIAAYDDDDDDDDDEVASTSVASNPTHVRPRREIHGSVTDRDVARCPLDQLRDLVEEYHDVFDGGAAALALKKMATNGMFLVDSTDRDRRVVTHAEDEEEHSGEHSDDGPSSAGRKSAPGGMFAPSRGVRAGINTNTRVHPSVDLLLSAVTRTACTMGPREATRCMYALMVMNVARGRPASDALVTALDARLGECAPEMHGKHAAVALFSSAKLRREMRDAEVARTREDAEVGGSNPGGGGGWTFTKNQFITSAARGAQTSMRASDAALVDAVARTAGDDMSADDLAKAMRGVAIWIDTLGRKVGRLTRAVDAINVGLVRRLVDEAEVGGSDPDGIDDVWDASDPQEGRAKLTPHAAMSILSSHRVLARHGAGRANRELVAALTTSLDVVLDAIADGDDKIGAGLFLTAVNALAKARKAAGLDERIPAELKAKIDTCVEHFCEKKDVEAWFPGSAILALAALAQTQTSSAVPWKVTGSLAGALERCLERFEKRFTRGDAVATIFAYDAAMTRLDPNLVRAPPVVDRMRVTLDETLTRMPPARAARLLDKQCKTAMDAFGKEAKRTTSPAHLVMSPAHLASAFRSACVGAGELDGSQLASLARAAAWFYGAHGDGARGDDATPSPRSSPLTPPTDEMIAGLDEAAGALARSGTLPAGTAAVLLRCFCELRGVGWKKGDPTNGGVFKVSNHALRDLLSAAEDGIPEFESVAMDGFTRAVRMLDGFNGDAVVGERVKSRVEARMAELLRTRRLFTDSPKSKEAYYFGRGGVLDHLTQWHKTFANAPGPTHTELMDQFRTQLSDSVSHMTREHAAEVLKLLAPLEDSKKPMNWKLMSKSSIGPLLKKALLEQHETKYPWGKWAKYEGRDLVDLTRSVANLVRNMEENHERLHPGHVAAKHPKQSKERFMTPITPSMVKSLTWNIIRECKRRHRTDTPLEPGAYVEMLQSLATVGNWGRGRFFIESVAAPQSVVSRLAAKISHPESVAALTYGEVITAGRCLVALDETVTRLGGVFDKIDGVFDTSSMRKLAGALRRRTLAEDTFTTPARVFAETARISFFLDKEGPAGHPSGGDDAGDETDWTRWCERCARCVTTAADDDGGAAAAQFLRMLSHACAKSPDRLAPRVPSDVISSVSDAAAGLGLNETLENTDSELNNETVENGGKIGNPERVLLIAGALARFAASGANVPAAKLAESAAAAERVLIEGWAENRTFRNQKRSGGNAFSAGALATFATLRALPTSGYRLGEEARGALSEALLADAPRWVARFAHFDHLATLALGPENGSETLETDDDAASPVASPTFPELAAVCDALRASSLSGQRLLDAAEGKSGTGARKLGSGPREDARRAANAAEACVRLVEAGLEGWRRGGDECGVWRNVAESVVGGEDGAAFVKSLRSASEGLTRGSTFGSFETSSSSSSSSSSSIDAGLTETDAEVKRRLDLAVGRLEAAREELSVGTKGPVGGFFSSLFG</sequence>
<accession>C1E7P8</accession>
<proteinExistence type="predicted"/>
<keyword evidence="3" id="KW-1185">Reference proteome</keyword>
<name>C1E7P8_MICCC</name>
<dbReference type="Proteomes" id="UP000002009">
    <property type="component" value="Chromosome 6"/>
</dbReference>
<feature type="region of interest" description="Disordered" evidence="1">
    <location>
        <begin position="95"/>
        <end position="118"/>
    </location>
</feature>
<evidence type="ECO:0000313" key="2">
    <source>
        <dbReference type="EMBL" id="ACO64370.1"/>
    </source>
</evidence>
<dbReference type="KEGG" id="mis:MICPUN_59093"/>
<reference evidence="2 3" key="1">
    <citation type="journal article" date="2009" name="Science">
        <title>Green evolution and dynamic adaptations revealed by genomes of the marine picoeukaryotes Micromonas.</title>
        <authorList>
            <person name="Worden A.Z."/>
            <person name="Lee J.H."/>
            <person name="Mock T."/>
            <person name="Rouze P."/>
            <person name="Simmons M.P."/>
            <person name="Aerts A.L."/>
            <person name="Allen A.E."/>
            <person name="Cuvelier M.L."/>
            <person name="Derelle E."/>
            <person name="Everett M.V."/>
            <person name="Foulon E."/>
            <person name="Grimwood J."/>
            <person name="Gundlach H."/>
            <person name="Henrissat B."/>
            <person name="Napoli C."/>
            <person name="McDonald S.M."/>
            <person name="Parker M.S."/>
            <person name="Rombauts S."/>
            <person name="Salamov A."/>
            <person name="Von Dassow P."/>
            <person name="Badger J.H."/>
            <person name="Coutinho P.M."/>
            <person name="Demir E."/>
            <person name="Dubchak I."/>
            <person name="Gentemann C."/>
            <person name="Eikrem W."/>
            <person name="Gready J.E."/>
            <person name="John U."/>
            <person name="Lanier W."/>
            <person name="Lindquist E.A."/>
            <person name="Lucas S."/>
            <person name="Mayer K.F."/>
            <person name="Moreau H."/>
            <person name="Not F."/>
            <person name="Otillar R."/>
            <person name="Panaud O."/>
            <person name="Pangilinan J."/>
            <person name="Paulsen I."/>
            <person name="Piegu B."/>
            <person name="Poliakov A."/>
            <person name="Robbens S."/>
            <person name="Schmutz J."/>
            <person name="Toulza E."/>
            <person name="Wyss T."/>
            <person name="Zelensky A."/>
            <person name="Zhou K."/>
            <person name="Armbrust E.V."/>
            <person name="Bhattacharya D."/>
            <person name="Goodenough U.W."/>
            <person name="Van de Peer Y."/>
            <person name="Grigoriev I.V."/>
        </authorList>
    </citation>
    <scope>NUCLEOTIDE SEQUENCE [LARGE SCALE GENOMIC DNA]</scope>
    <source>
        <strain evidence="3">RCC299 / NOUM17</strain>
    </source>
</reference>
<feature type="compositionally biased region" description="Acidic residues" evidence="1">
    <location>
        <begin position="132"/>
        <end position="146"/>
    </location>
</feature>
<feature type="region of interest" description="Disordered" evidence="1">
    <location>
        <begin position="1536"/>
        <end position="1560"/>
    </location>
</feature>
<dbReference type="RefSeq" id="XP_002503112.1">
    <property type="nucleotide sequence ID" value="XM_002503066.1"/>
</dbReference>
<dbReference type="EMBL" id="CP001327">
    <property type="protein sequence ID" value="ACO64370.1"/>
    <property type="molecule type" value="Genomic_DNA"/>
</dbReference>
<feature type="compositionally biased region" description="Acidic residues" evidence="1">
    <location>
        <begin position="102"/>
        <end position="118"/>
    </location>
</feature>
<evidence type="ECO:0000313" key="3">
    <source>
        <dbReference type="Proteomes" id="UP000002009"/>
    </source>
</evidence>
<organism evidence="2 3">
    <name type="scientific">Micromonas commoda (strain RCC299 / NOUM17 / CCMP2709)</name>
    <name type="common">Picoplanktonic green alga</name>
    <dbReference type="NCBI Taxonomy" id="296587"/>
    <lineage>
        <taxon>Eukaryota</taxon>
        <taxon>Viridiplantae</taxon>
        <taxon>Chlorophyta</taxon>
        <taxon>Mamiellophyceae</taxon>
        <taxon>Mamiellales</taxon>
        <taxon>Mamiellaceae</taxon>
        <taxon>Micromonas</taxon>
    </lineage>
</organism>
<protein>
    <submittedName>
        <fullName evidence="2">Uncharacterized protein</fullName>
    </submittedName>
</protein>